<sequence>MESSGNISFKGFLVQMKVEGKQDDGRFRFKTDDTDSRRWPSKGQVGSRQQY</sequence>
<proteinExistence type="predicted"/>
<dbReference type="InParanoid" id="A0A1Y2H1I2"/>
<evidence type="ECO:0000256" key="1">
    <source>
        <dbReference type="SAM" id="MobiDB-lite"/>
    </source>
</evidence>
<evidence type="ECO:0000313" key="2">
    <source>
        <dbReference type="EMBL" id="ORZ28395.1"/>
    </source>
</evidence>
<reference evidence="2 3" key="1">
    <citation type="submission" date="2016-07" db="EMBL/GenBank/DDBJ databases">
        <title>Pervasive Adenine N6-methylation of Active Genes in Fungi.</title>
        <authorList>
            <consortium name="DOE Joint Genome Institute"/>
            <person name="Mondo S.J."/>
            <person name="Dannebaum R.O."/>
            <person name="Kuo R.C."/>
            <person name="Labutti K."/>
            <person name="Haridas S."/>
            <person name="Kuo A."/>
            <person name="Salamov A."/>
            <person name="Ahrendt S.R."/>
            <person name="Lipzen A."/>
            <person name="Sullivan W."/>
            <person name="Andreopoulos W.B."/>
            <person name="Clum A."/>
            <person name="Lindquist E."/>
            <person name="Daum C."/>
            <person name="Ramamoorthy G.K."/>
            <person name="Gryganskyi A."/>
            <person name="Culley D."/>
            <person name="Magnuson J.K."/>
            <person name="James T.Y."/>
            <person name="O'Malley M.A."/>
            <person name="Stajich J.E."/>
            <person name="Spatafora J.W."/>
            <person name="Visel A."/>
            <person name="Grigoriev I.V."/>
        </authorList>
    </citation>
    <scope>NUCLEOTIDE SEQUENCE [LARGE SCALE GENOMIC DNA]</scope>
    <source>
        <strain evidence="2 3">NRRL 3116</strain>
    </source>
</reference>
<keyword evidence="3" id="KW-1185">Reference proteome</keyword>
<name>A0A1Y2H1I2_9FUNG</name>
<comment type="caution">
    <text evidence="2">The sequence shown here is derived from an EMBL/GenBank/DDBJ whole genome shotgun (WGS) entry which is preliminary data.</text>
</comment>
<feature type="region of interest" description="Disordered" evidence="1">
    <location>
        <begin position="23"/>
        <end position="51"/>
    </location>
</feature>
<gene>
    <name evidence="2" type="ORF">BCR41DRAFT_345221</name>
</gene>
<dbReference type="AlphaFoldDB" id="A0A1Y2H1I2"/>
<evidence type="ECO:0000313" key="3">
    <source>
        <dbReference type="Proteomes" id="UP000193648"/>
    </source>
</evidence>
<protein>
    <submittedName>
        <fullName evidence="2">Uncharacterized protein</fullName>
    </submittedName>
</protein>
<organism evidence="2 3">
    <name type="scientific">Lobosporangium transversale</name>
    <dbReference type="NCBI Taxonomy" id="64571"/>
    <lineage>
        <taxon>Eukaryota</taxon>
        <taxon>Fungi</taxon>
        <taxon>Fungi incertae sedis</taxon>
        <taxon>Mucoromycota</taxon>
        <taxon>Mortierellomycotina</taxon>
        <taxon>Mortierellomycetes</taxon>
        <taxon>Mortierellales</taxon>
        <taxon>Mortierellaceae</taxon>
        <taxon>Lobosporangium</taxon>
    </lineage>
</organism>
<dbReference type="Proteomes" id="UP000193648">
    <property type="component" value="Unassembled WGS sequence"/>
</dbReference>
<feature type="compositionally biased region" description="Basic and acidic residues" evidence="1">
    <location>
        <begin position="23"/>
        <end position="38"/>
    </location>
</feature>
<dbReference type="GeneID" id="33564519"/>
<accession>A0A1Y2H1I2</accession>
<dbReference type="EMBL" id="MCFF01000002">
    <property type="protein sequence ID" value="ORZ28395.1"/>
    <property type="molecule type" value="Genomic_DNA"/>
</dbReference>
<dbReference type="RefSeq" id="XP_021886080.1">
    <property type="nucleotide sequence ID" value="XM_022022675.1"/>
</dbReference>